<dbReference type="PROSITE" id="PS51819">
    <property type="entry name" value="VOC"/>
    <property type="match status" value="1"/>
</dbReference>
<organism evidence="2 3">
    <name type="scientific">Chitinimonas arctica</name>
    <dbReference type="NCBI Taxonomy" id="2594795"/>
    <lineage>
        <taxon>Bacteria</taxon>
        <taxon>Pseudomonadati</taxon>
        <taxon>Pseudomonadota</taxon>
        <taxon>Betaproteobacteria</taxon>
        <taxon>Neisseriales</taxon>
        <taxon>Chitinibacteraceae</taxon>
        <taxon>Chitinimonas</taxon>
    </lineage>
</organism>
<evidence type="ECO:0000259" key="1">
    <source>
        <dbReference type="PROSITE" id="PS51819"/>
    </source>
</evidence>
<gene>
    <name evidence="2" type="ORF">FNU76_03260</name>
</gene>
<dbReference type="EMBL" id="CP041730">
    <property type="protein sequence ID" value="QDQ25453.1"/>
    <property type="molecule type" value="Genomic_DNA"/>
</dbReference>
<dbReference type="OrthoDB" id="9810341at2"/>
<dbReference type="Proteomes" id="UP000317550">
    <property type="component" value="Chromosome"/>
</dbReference>
<name>A0A516SBD4_9NEIS</name>
<evidence type="ECO:0000313" key="3">
    <source>
        <dbReference type="Proteomes" id="UP000317550"/>
    </source>
</evidence>
<dbReference type="KEGG" id="cari:FNU76_03260"/>
<dbReference type="Gene3D" id="3.10.180.10">
    <property type="entry name" value="2,3-Dihydroxybiphenyl 1,2-Dioxygenase, domain 1"/>
    <property type="match status" value="1"/>
</dbReference>
<evidence type="ECO:0000313" key="2">
    <source>
        <dbReference type="EMBL" id="QDQ25453.1"/>
    </source>
</evidence>
<dbReference type="AlphaFoldDB" id="A0A516SBD4"/>
<dbReference type="SUPFAM" id="SSF54593">
    <property type="entry name" value="Glyoxalase/Bleomycin resistance protein/Dihydroxybiphenyl dioxygenase"/>
    <property type="match status" value="1"/>
</dbReference>
<dbReference type="CDD" id="cd08351">
    <property type="entry name" value="ChaP_like"/>
    <property type="match status" value="1"/>
</dbReference>
<feature type="domain" description="VOC" evidence="1">
    <location>
        <begin position="4"/>
        <end position="122"/>
    </location>
</feature>
<sequence>MTIYLDHAIVPSHTKVASARRLAELLGVPWAETALGPFSAVYVNDGLTLDFIETDEPFPIYHFCFRVEPNEFDAILARIQAAGITYRSSVRGPVDHRVNTDFGGKMIYWNEPDGHQWEMLIESYARPAPR</sequence>
<keyword evidence="3" id="KW-1185">Reference proteome</keyword>
<proteinExistence type="predicted"/>
<protein>
    <submittedName>
        <fullName evidence="2">VOC family protein</fullName>
    </submittedName>
</protein>
<dbReference type="RefSeq" id="WP_143856378.1">
    <property type="nucleotide sequence ID" value="NZ_CP041730.1"/>
</dbReference>
<reference evidence="3" key="1">
    <citation type="submission" date="2019-07" db="EMBL/GenBank/DDBJ databases">
        <title>Chitinimonas sp. nov., isolated from Ny-Alesund, arctica soil.</title>
        <authorList>
            <person name="Xu Q."/>
            <person name="Peng F."/>
        </authorList>
    </citation>
    <scope>NUCLEOTIDE SEQUENCE [LARGE SCALE GENOMIC DNA]</scope>
    <source>
        <strain evidence="3">R3-44</strain>
    </source>
</reference>
<dbReference type="InterPro" id="IPR037523">
    <property type="entry name" value="VOC_core"/>
</dbReference>
<accession>A0A516SBD4</accession>
<dbReference type="InterPro" id="IPR029068">
    <property type="entry name" value="Glyas_Bleomycin-R_OHBP_Dase"/>
</dbReference>